<reference evidence="3" key="1">
    <citation type="journal article" date="2020" name="Nature">
        <title>Isolation of an archaeon at the prokaryote-eukaryote interface.</title>
        <authorList>
            <person name="Imachi H."/>
            <person name="Nobu M.K."/>
            <person name="Nakahara N."/>
            <person name="Morono Y."/>
            <person name="Ogawara M."/>
            <person name="Takaki Y."/>
            <person name="Takano Y."/>
            <person name="Uematsu K."/>
            <person name="Ikuta T."/>
            <person name="Ito M."/>
            <person name="Matsui Y."/>
            <person name="Miyazaki M."/>
            <person name="Murata K."/>
            <person name="Saito Y."/>
            <person name="Sakai S."/>
            <person name="Song C."/>
            <person name="Tasumi E."/>
            <person name="Yamanaka Y."/>
            <person name="Yamaguchi T."/>
            <person name="Kamagata Y."/>
            <person name="Tamaki H."/>
            <person name="Takai K."/>
        </authorList>
    </citation>
    <scope>NUCLEOTIDE SEQUENCE [LARGE SCALE GENOMIC DNA]</scope>
    <source>
        <strain evidence="3">MK-D1</strain>
    </source>
</reference>
<dbReference type="InterPro" id="IPR025875">
    <property type="entry name" value="Leu-rich_rpt_4"/>
</dbReference>
<dbReference type="InterPro" id="IPR050836">
    <property type="entry name" value="SDS22/Internalin_LRR"/>
</dbReference>
<dbReference type="Gene3D" id="3.80.10.10">
    <property type="entry name" value="Ribonuclease Inhibitor"/>
    <property type="match status" value="1"/>
</dbReference>
<evidence type="ECO:0000313" key="3">
    <source>
        <dbReference type="EMBL" id="QEE16134.1"/>
    </source>
</evidence>
<dbReference type="AlphaFoldDB" id="A0A5B9DAI8"/>
<dbReference type="Pfam" id="PF12799">
    <property type="entry name" value="LRR_4"/>
    <property type="match status" value="1"/>
</dbReference>
<protein>
    <submittedName>
        <fullName evidence="3">Leucine Rich repeats (2 copies)</fullName>
    </submittedName>
</protein>
<proteinExistence type="predicted"/>
<dbReference type="SUPFAM" id="SSF52058">
    <property type="entry name" value="L domain-like"/>
    <property type="match status" value="1"/>
</dbReference>
<dbReference type="InterPro" id="IPR032675">
    <property type="entry name" value="LRR_dom_sf"/>
</dbReference>
<name>A0A5B9DAI8_9ARCH</name>
<keyword evidence="1" id="KW-0433">Leucine-rich repeat</keyword>
<organism evidence="3">
    <name type="scientific">Promethearchaeum syntrophicum</name>
    <dbReference type="NCBI Taxonomy" id="2594042"/>
    <lineage>
        <taxon>Archaea</taxon>
        <taxon>Promethearchaeati</taxon>
        <taxon>Promethearchaeota</taxon>
        <taxon>Promethearchaeia</taxon>
        <taxon>Promethearchaeales</taxon>
        <taxon>Promethearchaeaceae</taxon>
        <taxon>Promethearchaeum</taxon>
    </lineage>
</organism>
<dbReference type="PANTHER" id="PTHR46652">
    <property type="entry name" value="LEUCINE-RICH REPEAT AND IQ DOMAIN-CONTAINING PROTEIN 1-RELATED"/>
    <property type="match status" value="1"/>
</dbReference>
<accession>A0A5B9DAI8</accession>
<sequence length="347" mass="41006">MNEFEHSKNTEMITGNDETNILHQEDIDSIFDKITEKTEIIMIKNINPKSDYEKKKDNGIYINLYNYVLKGSINLSLLPKKMDRLKWLIIQDVPLKKLDGLPIRMQSLETFSIRRCPLETLKYLPESLPNLNRFVVTSCNLSNLKHFPQNVPYLKEIWLHDNQITSLKGLPPNLPNIKKIHINNNNLTSLKYLPKFKNGRIPYINLQNNPLRTLFNMNQTLLQKFLDYKYHTLFTLSPRGRQLIDEYRVPFIDENDQEAFYIYPKVLKKISTFYSKPISEIAEKYIRSQIHQEPISEDDLDRLIWEADLEDRKFLETNLPNPTKDPILNQINQRLTIPIPSNFTLFQ</sequence>
<dbReference type="PANTHER" id="PTHR46652:SF3">
    <property type="entry name" value="LEUCINE-RICH REPEAT-CONTAINING PROTEIN 9"/>
    <property type="match status" value="1"/>
</dbReference>
<keyword evidence="2" id="KW-0677">Repeat</keyword>
<gene>
    <name evidence="3" type="ORF">DSAG12_01963</name>
</gene>
<dbReference type="InterPro" id="IPR001611">
    <property type="entry name" value="Leu-rich_rpt"/>
</dbReference>
<dbReference type="EMBL" id="CP042905">
    <property type="protein sequence ID" value="QEE16134.1"/>
    <property type="molecule type" value="Genomic_DNA"/>
</dbReference>
<dbReference type="PROSITE" id="PS51450">
    <property type="entry name" value="LRR"/>
    <property type="match status" value="1"/>
</dbReference>
<evidence type="ECO:0000256" key="1">
    <source>
        <dbReference type="ARBA" id="ARBA00022614"/>
    </source>
</evidence>
<evidence type="ECO:0000256" key="2">
    <source>
        <dbReference type="ARBA" id="ARBA00022737"/>
    </source>
</evidence>